<evidence type="ECO:0000256" key="1">
    <source>
        <dbReference type="SAM" id="Phobius"/>
    </source>
</evidence>
<keyword evidence="1" id="KW-0472">Membrane</keyword>
<proteinExistence type="predicted"/>
<protein>
    <submittedName>
        <fullName evidence="2">Uncharacterized protein</fullName>
    </submittedName>
</protein>
<organism evidence="2">
    <name type="scientific">viral metagenome</name>
    <dbReference type="NCBI Taxonomy" id="1070528"/>
    <lineage>
        <taxon>unclassified sequences</taxon>
        <taxon>metagenomes</taxon>
        <taxon>organismal metagenomes</taxon>
    </lineage>
</organism>
<feature type="transmembrane region" description="Helical" evidence="1">
    <location>
        <begin position="29"/>
        <end position="49"/>
    </location>
</feature>
<dbReference type="EMBL" id="MN739012">
    <property type="protein sequence ID" value="QHT35092.1"/>
    <property type="molecule type" value="Genomic_DNA"/>
</dbReference>
<keyword evidence="1" id="KW-1133">Transmembrane helix</keyword>
<sequence>MAKMTTNNYIVIFYNIMFLSKKFVRIHKINFAIIIFVAMLSIIHIYKPVMMYNEEGGFRPFGIGYKHKTVIPIWVASIILAIFSYLAVLYYLMFT</sequence>
<keyword evidence="1" id="KW-0812">Transmembrane</keyword>
<dbReference type="AlphaFoldDB" id="A0A6C0F206"/>
<reference evidence="2" key="1">
    <citation type="journal article" date="2020" name="Nature">
        <title>Giant virus diversity and host interactions through global metagenomics.</title>
        <authorList>
            <person name="Schulz F."/>
            <person name="Roux S."/>
            <person name="Paez-Espino D."/>
            <person name="Jungbluth S."/>
            <person name="Walsh D.A."/>
            <person name="Denef V.J."/>
            <person name="McMahon K.D."/>
            <person name="Konstantinidis K.T."/>
            <person name="Eloe-Fadrosh E.A."/>
            <person name="Kyrpides N.C."/>
            <person name="Woyke T."/>
        </authorList>
    </citation>
    <scope>NUCLEOTIDE SEQUENCE</scope>
    <source>
        <strain evidence="2">GVMAG-M-3300009180-1</strain>
    </source>
</reference>
<evidence type="ECO:0000313" key="2">
    <source>
        <dbReference type="EMBL" id="QHT35092.1"/>
    </source>
</evidence>
<feature type="transmembrane region" description="Helical" evidence="1">
    <location>
        <begin position="69"/>
        <end position="92"/>
    </location>
</feature>
<name>A0A6C0F206_9ZZZZ</name>
<accession>A0A6C0F206</accession>